<accession>A0ABX6QGJ6</accession>
<feature type="compositionally biased region" description="Basic and acidic residues" evidence="16">
    <location>
        <begin position="664"/>
        <end position="681"/>
    </location>
</feature>
<feature type="compositionally biased region" description="Basic and acidic residues" evidence="16">
    <location>
        <begin position="700"/>
        <end position="728"/>
    </location>
</feature>
<comment type="subcellular location">
    <subcellularLocation>
        <location evidence="14">Cell membrane</location>
        <topology evidence="14">Multi-pass membrane protein</topology>
        <orientation evidence="14">Cytoplasmic side</orientation>
    </subcellularLocation>
    <subcellularLocation>
        <location evidence="1">Membrane</location>
    </subcellularLocation>
</comment>
<reference evidence="18 19" key="1">
    <citation type="submission" date="2020-06" db="EMBL/GenBank/DDBJ databases">
        <title>Complete closed genome sequence of Bartonella alsatica CIP 105477.</title>
        <authorList>
            <person name="Thibau A."/>
            <person name="Schultze T.G."/>
            <person name="Kempf V.A.J."/>
        </authorList>
    </citation>
    <scope>NUCLEOTIDE SEQUENCE [LARGE SCALE GENOMIC DNA]</scope>
    <source>
        <strain evidence="18 19">CIP 105477</strain>
    </source>
</reference>
<dbReference type="Pfam" id="PF17862">
    <property type="entry name" value="AAA_lid_3"/>
    <property type="match status" value="1"/>
</dbReference>
<dbReference type="InterPro" id="IPR041569">
    <property type="entry name" value="AAA_lid_3"/>
</dbReference>
<dbReference type="PROSITE" id="PS00674">
    <property type="entry name" value="AAA"/>
    <property type="match status" value="1"/>
</dbReference>
<evidence type="ECO:0000256" key="9">
    <source>
        <dbReference type="ARBA" id="ARBA00022833"/>
    </source>
</evidence>
<keyword evidence="9 14" id="KW-0862">Zinc</keyword>
<comment type="cofactor">
    <cofactor evidence="14">
        <name>Zn(2+)</name>
        <dbReference type="ChEBI" id="CHEBI:29105"/>
    </cofactor>
    <text evidence="14">Binds 1 zinc ion per subunit.</text>
</comment>
<feature type="region of interest" description="Disordered" evidence="16">
    <location>
        <begin position="664"/>
        <end position="728"/>
    </location>
</feature>
<feature type="binding site" evidence="14">
    <location>
        <position position="418"/>
    </location>
    <ligand>
        <name>Zn(2+)</name>
        <dbReference type="ChEBI" id="CHEBI:29105"/>
        <note>catalytic</note>
    </ligand>
</feature>
<dbReference type="Proteomes" id="UP000509443">
    <property type="component" value="Chromosome"/>
</dbReference>
<evidence type="ECO:0000256" key="6">
    <source>
        <dbReference type="ARBA" id="ARBA00022723"/>
    </source>
</evidence>
<feature type="region of interest" description="Disordered" evidence="16">
    <location>
        <begin position="597"/>
        <end position="650"/>
    </location>
</feature>
<dbReference type="InterPro" id="IPR011546">
    <property type="entry name" value="Pept_M41_FtsH_extracell"/>
</dbReference>
<evidence type="ECO:0000256" key="14">
    <source>
        <dbReference type="HAMAP-Rule" id="MF_01458"/>
    </source>
</evidence>
<dbReference type="SMART" id="SM00382">
    <property type="entry name" value="AAA"/>
    <property type="match status" value="1"/>
</dbReference>
<evidence type="ECO:0000256" key="2">
    <source>
        <dbReference type="ARBA" id="ARBA00010044"/>
    </source>
</evidence>
<feature type="transmembrane region" description="Helical" evidence="14">
    <location>
        <begin position="7"/>
        <end position="25"/>
    </location>
</feature>
<feature type="binding site" evidence="14">
    <location>
        <position position="496"/>
    </location>
    <ligand>
        <name>Zn(2+)</name>
        <dbReference type="ChEBI" id="CHEBI:29105"/>
        <note>catalytic</note>
    </ligand>
</feature>
<evidence type="ECO:0000256" key="5">
    <source>
        <dbReference type="ARBA" id="ARBA00022692"/>
    </source>
</evidence>
<protein>
    <recommendedName>
        <fullName evidence="14">ATP-dependent zinc metalloprotease FtsH</fullName>
        <ecNumber evidence="14">3.4.24.-</ecNumber>
    </recommendedName>
</protein>
<keyword evidence="4 14" id="KW-0645">Protease</keyword>
<comment type="similarity">
    <text evidence="15">Belongs to the AAA ATPase family.</text>
</comment>
<gene>
    <name evidence="14" type="primary">ftsH</name>
    <name evidence="18" type="ORF">HWV54_03085</name>
</gene>
<dbReference type="Gene3D" id="3.40.50.300">
    <property type="entry name" value="P-loop containing nucleotide triphosphate hydrolases"/>
    <property type="match status" value="1"/>
</dbReference>
<dbReference type="PANTHER" id="PTHR23076:SF97">
    <property type="entry name" value="ATP-DEPENDENT ZINC METALLOPROTEASE YME1L1"/>
    <property type="match status" value="1"/>
</dbReference>
<feature type="active site" evidence="14">
    <location>
        <position position="419"/>
    </location>
</feature>
<dbReference type="PANTHER" id="PTHR23076">
    <property type="entry name" value="METALLOPROTEASE M41 FTSH"/>
    <property type="match status" value="1"/>
</dbReference>
<keyword evidence="5 14" id="KW-0812">Transmembrane</keyword>
<keyword evidence="8 14" id="KW-0378">Hydrolase</keyword>
<feature type="transmembrane region" description="Helical" evidence="14">
    <location>
        <begin position="103"/>
        <end position="124"/>
    </location>
</feature>
<sequence>MNSNYRSLLIWGVIALILIVSFSLFNGDSQRSGGGEISYSEFLQKVENNELRSVTIQGQKLTGQTIEHRIISTYAPRDPGLIQKLENKNVNVKAIPESSGNSIFLNLLFSLLPVIIIVGAWVFFMRQMQNGSRGAMGFGKSKAKLLNEAQGRVTFQDVAGVEEAKQDLQEIVEFLREPQKFQRLGGRIPRGVLLVGPPGTGKTLLARSVAGEANVPFFTISGSDFVEMFVGVGASRVRDMFEQAKKNAPCIIFIDEIDAVGRHRGAGLGGGNDEREQTLNQLLVEMDGFEPNESIILIAATNRPDVLDPALLRPGRFDRQVVVPNPDVSGREQILKVHVRNVPLAPNVDLKILARGTPGFSGADLMNLVNEAALMAASRNKRVVTMQEFEDAKDKVMMGAERRSTAMTQEEKELTAYHEAGHAIVALNVPVADPVHKATIVPRGRALGMVMQLPEGDRYSMSYRWMISRLSIMMGGRVAEELKFGKENITSGASSDIEQATKLARAMITRWGFSDLLGNVAYGDNQDEVFLGHSVTRTQNVSEETARMIDAEVRKLIDDAYKNATKILKTKKKEWFALAQGLLEYETLTGAEINEVIAGKPPSRTQKDDSVSPRASSVPKAGVIKAESSTTTVKKTNTDKIGPNKKEADKTDFSKVKADVGKGVKKSIDAKPNDAEFEKVHSRGVKKKTQSAKNTTKAINRPEHKANAEKKSNFTESGKEKQKASDDA</sequence>
<keyword evidence="11 14" id="KW-1133">Transmembrane helix</keyword>
<dbReference type="Pfam" id="PF01434">
    <property type="entry name" value="Peptidase_M41"/>
    <property type="match status" value="1"/>
</dbReference>
<keyword evidence="6 14" id="KW-0479">Metal-binding</keyword>
<dbReference type="SUPFAM" id="SSF140990">
    <property type="entry name" value="FtsH protease domain-like"/>
    <property type="match status" value="1"/>
</dbReference>
<dbReference type="InterPro" id="IPR005936">
    <property type="entry name" value="FtsH"/>
</dbReference>
<dbReference type="EC" id="3.4.24.-" evidence="14"/>
<feature type="binding site" evidence="14">
    <location>
        <position position="422"/>
    </location>
    <ligand>
        <name>Zn(2+)</name>
        <dbReference type="ChEBI" id="CHEBI:29105"/>
        <note>catalytic</note>
    </ligand>
</feature>
<evidence type="ECO:0000256" key="7">
    <source>
        <dbReference type="ARBA" id="ARBA00022741"/>
    </source>
</evidence>
<dbReference type="InterPro" id="IPR000642">
    <property type="entry name" value="Peptidase_M41"/>
</dbReference>
<evidence type="ECO:0000256" key="8">
    <source>
        <dbReference type="ARBA" id="ARBA00022801"/>
    </source>
</evidence>
<evidence type="ECO:0000256" key="10">
    <source>
        <dbReference type="ARBA" id="ARBA00022840"/>
    </source>
</evidence>
<evidence type="ECO:0000256" key="3">
    <source>
        <dbReference type="ARBA" id="ARBA00022475"/>
    </source>
</evidence>
<keyword evidence="7 14" id="KW-0547">Nucleotide-binding</keyword>
<dbReference type="InterPro" id="IPR037219">
    <property type="entry name" value="Peptidase_M41-like"/>
</dbReference>
<organism evidence="18 19">
    <name type="scientific">Bartonella alsatica</name>
    <dbReference type="NCBI Taxonomy" id="52764"/>
    <lineage>
        <taxon>Bacteria</taxon>
        <taxon>Pseudomonadati</taxon>
        <taxon>Pseudomonadota</taxon>
        <taxon>Alphaproteobacteria</taxon>
        <taxon>Hyphomicrobiales</taxon>
        <taxon>Bartonellaceae</taxon>
        <taxon>Bartonella</taxon>
    </lineage>
</organism>
<dbReference type="Pfam" id="PF00004">
    <property type="entry name" value="AAA"/>
    <property type="match status" value="1"/>
</dbReference>
<evidence type="ECO:0000313" key="19">
    <source>
        <dbReference type="Proteomes" id="UP000509443"/>
    </source>
</evidence>
<feature type="binding site" evidence="14">
    <location>
        <begin position="196"/>
        <end position="203"/>
    </location>
    <ligand>
        <name>ATP</name>
        <dbReference type="ChEBI" id="CHEBI:30616"/>
    </ligand>
</feature>
<comment type="similarity">
    <text evidence="2 14">In the C-terminal section; belongs to the peptidase M41 family.</text>
</comment>
<dbReference type="HAMAP" id="MF_01458">
    <property type="entry name" value="FtsH"/>
    <property type="match status" value="1"/>
</dbReference>
<evidence type="ECO:0000256" key="15">
    <source>
        <dbReference type="RuleBase" id="RU003651"/>
    </source>
</evidence>
<dbReference type="InterPro" id="IPR003960">
    <property type="entry name" value="ATPase_AAA_CS"/>
</dbReference>
<keyword evidence="19" id="KW-1185">Reference proteome</keyword>
<dbReference type="Gene3D" id="1.20.58.760">
    <property type="entry name" value="Peptidase M41"/>
    <property type="match status" value="1"/>
</dbReference>
<evidence type="ECO:0000256" key="12">
    <source>
        <dbReference type="ARBA" id="ARBA00023049"/>
    </source>
</evidence>
<keyword evidence="12 14" id="KW-0482">Metalloprotease</keyword>
<keyword evidence="3 14" id="KW-1003">Cell membrane</keyword>
<comment type="similarity">
    <text evidence="14">In the central section; belongs to the AAA ATPase family.</text>
</comment>
<evidence type="ECO:0000256" key="4">
    <source>
        <dbReference type="ARBA" id="ARBA00022670"/>
    </source>
</evidence>
<dbReference type="Pfam" id="PF06480">
    <property type="entry name" value="FtsH_ext"/>
    <property type="match status" value="1"/>
</dbReference>
<evidence type="ECO:0000313" key="18">
    <source>
        <dbReference type="EMBL" id="QLC51893.1"/>
    </source>
</evidence>
<proteinExistence type="inferred from homology"/>
<evidence type="ECO:0000256" key="13">
    <source>
        <dbReference type="ARBA" id="ARBA00023136"/>
    </source>
</evidence>
<feature type="compositionally biased region" description="Basic and acidic residues" evidence="16">
    <location>
        <begin position="636"/>
        <end position="650"/>
    </location>
</feature>
<evidence type="ECO:0000256" key="1">
    <source>
        <dbReference type="ARBA" id="ARBA00004370"/>
    </source>
</evidence>
<dbReference type="InterPro" id="IPR003593">
    <property type="entry name" value="AAA+_ATPase"/>
</dbReference>
<dbReference type="RefSeq" id="WP_005866836.1">
    <property type="nucleotide sequence ID" value="NZ_CACVBB010000001.1"/>
</dbReference>
<keyword evidence="13 14" id="KW-0472">Membrane</keyword>
<dbReference type="Gene3D" id="3.30.720.210">
    <property type="match status" value="1"/>
</dbReference>
<dbReference type="NCBIfam" id="TIGR01241">
    <property type="entry name" value="FtsH_fam"/>
    <property type="match status" value="1"/>
</dbReference>
<dbReference type="CDD" id="cd19501">
    <property type="entry name" value="RecA-like_FtsH"/>
    <property type="match status" value="1"/>
</dbReference>
<keyword evidence="10 14" id="KW-0067">ATP-binding</keyword>
<name>A0ABX6QGJ6_9HYPH</name>
<comment type="subunit">
    <text evidence="14">Homohexamer.</text>
</comment>
<comment type="function">
    <text evidence="14">Acts as a processive, ATP-dependent zinc metallopeptidase for both cytoplasmic and membrane proteins. Plays a role in the quality control of integral membrane proteins.</text>
</comment>
<dbReference type="EMBL" id="CP058235">
    <property type="protein sequence ID" value="QLC51893.1"/>
    <property type="molecule type" value="Genomic_DNA"/>
</dbReference>
<dbReference type="Gene3D" id="1.10.8.60">
    <property type="match status" value="1"/>
</dbReference>
<dbReference type="InterPro" id="IPR027417">
    <property type="entry name" value="P-loop_NTPase"/>
</dbReference>
<dbReference type="InterPro" id="IPR003959">
    <property type="entry name" value="ATPase_AAA_core"/>
</dbReference>
<evidence type="ECO:0000256" key="11">
    <source>
        <dbReference type="ARBA" id="ARBA00022989"/>
    </source>
</evidence>
<evidence type="ECO:0000256" key="16">
    <source>
        <dbReference type="SAM" id="MobiDB-lite"/>
    </source>
</evidence>
<dbReference type="SUPFAM" id="SSF52540">
    <property type="entry name" value="P-loop containing nucleoside triphosphate hydrolases"/>
    <property type="match status" value="1"/>
</dbReference>
<feature type="domain" description="AAA+ ATPase" evidence="17">
    <location>
        <begin position="188"/>
        <end position="327"/>
    </location>
</feature>
<evidence type="ECO:0000259" key="17">
    <source>
        <dbReference type="SMART" id="SM00382"/>
    </source>
</evidence>